<dbReference type="SUPFAM" id="SSF52799">
    <property type="entry name" value="(Phosphotyrosine protein) phosphatases II"/>
    <property type="match status" value="1"/>
</dbReference>
<evidence type="ECO:0000313" key="1">
    <source>
        <dbReference type="EMBL" id="MDT0603702.1"/>
    </source>
</evidence>
<name>A0ABU3A0J7_9GAMM</name>
<dbReference type="EMBL" id="JAVRIF010000004">
    <property type="protein sequence ID" value="MDT0603702.1"/>
    <property type="molecule type" value="Genomic_DNA"/>
</dbReference>
<gene>
    <name evidence="1" type="ORF">RM573_08865</name>
</gene>
<dbReference type="RefSeq" id="WP_311580427.1">
    <property type="nucleotide sequence ID" value="NZ_JAVRIF010000004.1"/>
</dbReference>
<protein>
    <submittedName>
        <fullName evidence="1">Protein tyrosine phosphatase family protein</fullName>
    </submittedName>
</protein>
<comment type="caution">
    <text evidence="1">The sequence shown here is derived from an EMBL/GenBank/DDBJ whole genome shotgun (WGS) entry which is preliminary data.</text>
</comment>
<evidence type="ECO:0000313" key="2">
    <source>
        <dbReference type="Proteomes" id="UP001266357"/>
    </source>
</evidence>
<dbReference type="Gene3D" id="3.90.190.10">
    <property type="entry name" value="Protein tyrosine phosphatase superfamily"/>
    <property type="match status" value="1"/>
</dbReference>
<dbReference type="InterPro" id="IPR029021">
    <property type="entry name" value="Prot-tyrosine_phosphatase-like"/>
</dbReference>
<organism evidence="1 2">
    <name type="scientific">Thalassotalea castellviae</name>
    <dbReference type="NCBI Taxonomy" id="3075612"/>
    <lineage>
        <taxon>Bacteria</taxon>
        <taxon>Pseudomonadati</taxon>
        <taxon>Pseudomonadota</taxon>
        <taxon>Gammaproteobacteria</taxon>
        <taxon>Alteromonadales</taxon>
        <taxon>Colwelliaceae</taxon>
        <taxon>Thalassotalea</taxon>
    </lineage>
</organism>
<accession>A0ABU3A0J7</accession>
<proteinExistence type="predicted"/>
<sequence>MKLAHFVFLISTVWTNFVSANEASLVDLKNYQVNTPKMISSGLPTTKHFETLKEMGVAHVIDLIPGDRSDEANLTKALALNYHNIQVAWKNPTVENFNEYAAKMNEFSQAEGKILTHCRLNWRGAVFTYLYRVTHLKEEEALAKADMLEIWQPDETWQTFINQVKTQAKK</sequence>
<keyword evidence="2" id="KW-1185">Reference proteome</keyword>
<dbReference type="Proteomes" id="UP001266357">
    <property type="component" value="Unassembled WGS sequence"/>
</dbReference>
<dbReference type="CDD" id="cd14503">
    <property type="entry name" value="PTP-bact"/>
    <property type="match status" value="1"/>
</dbReference>
<reference evidence="1 2" key="1">
    <citation type="submission" date="2023-09" db="EMBL/GenBank/DDBJ databases">
        <authorList>
            <person name="Rey-Velasco X."/>
        </authorList>
    </citation>
    <scope>NUCLEOTIDE SEQUENCE [LARGE SCALE GENOMIC DNA]</scope>
    <source>
        <strain evidence="1 2">W431</strain>
    </source>
</reference>